<evidence type="ECO:0000256" key="2">
    <source>
        <dbReference type="ARBA" id="ARBA00022908"/>
    </source>
</evidence>
<evidence type="ECO:0000256" key="1">
    <source>
        <dbReference type="ARBA" id="ARBA00008857"/>
    </source>
</evidence>
<comment type="similarity">
    <text evidence="1">Belongs to the 'phage' integrase family.</text>
</comment>
<dbReference type="InterPro" id="IPR010998">
    <property type="entry name" value="Integrase_recombinase_N"/>
</dbReference>
<dbReference type="InterPro" id="IPR044068">
    <property type="entry name" value="CB"/>
</dbReference>
<dbReference type="InterPro" id="IPR050808">
    <property type="entry name" value="Phage_Integrase"/>
</dbReference>
<evidence type="ECO:0000259" key="5">
    <source>
        <dbReference type="PROSITE" id="PS51900"/>
    </source>
</evidence>
<dbReference type="AlphaFoldDB" id="A0A2U3KUU7"/>
<evidence type="ECO:0000256" key="4">
    <source>
        <dbReference type="PROSITE-ProRule" id="PRU01248"/>
    </source>
</evidence>
<dbReference type="InterPro" id="IPR011010">
    <property type="entry name" value="DNA_brk_join_enz"/>
</dbReference>
<dbReference type="SUPFAM" id="SSF56349">
    <property type="entry name" value="DNA breaking-rejoining enzymes"/>
    <property type="match status" value="1"/>
</dbReference>
<evidence type="ECO:0000313" key="6">
    <source>
        <dbReference type="EMBL" id="SPF43337.1"/>
    </source>
</evidence>
<feature type="domain" description="Core-binding (CB)" evidence="5">
    <location>
        <begin position="49"/>
        <end position="132"/>
    </location>
</feature>
<dbReference type="OrthoDB" id="9769726at2"/>
<keyword evidence="2" id="KW-0229">DNA integration</keyword>
<dbReference type="InterPro" id="IPR004107">
    <property type="entry name" value="Integrase_SAM-like_N"/>
</dbReference>
<dbReference type="EMBL" id="OMOF01000204">
    <property type="protein sequence ID" value="SPF43337.1"/>
    <property type="molecule type" value="Genomic_DNA"/>
</dbReference>
<dbReference type="Proteomes" id="UP000238916">
    <property type="component" value="Unassembled WGS sequence"/>
</dbReference>
<proteinExistence type="inferred from homology"/>
<evidence type="ECO:0000256" key="3">
    <source>
        <dbReference type="ARBA" id="ARBA00023125"/>
    </source>
</evidence>
<dbReference type="GO" id="GO:0003677">
    <property type="term" value="F:DNA binding"/>
    <property type="evidence" value="ECO:0007669"/>
    <property type="project" value="UniProtKB-UniRule"/>
</dbReference>
<keyword evidence="3 4" id="KW-0238">DNA-binding</keyword>
<sequence>MRKSPSAMIQKQVGQNTKWYCVNPSPRRKGRKKSFFENQKRGLISRAKLTLESWIITWMNLYRKNAIELTTWENNLRQINTHIIPEIGHILLKDLTTDDVQKFYNKMTKEKFAPATVKKNHQLLSMCLSKAVKKRILNWNIAKATELPKLEDDEARAMTEEEMKTAVANEINSLLKRKKVSSKERILALEMLIVTRYCTRNCTQHFSIYVKG</sequence>
<evidence type="ECO:0000313" key="7">
    <source>
        <dbReference type="Proteomes" id="UP000238916"/>
    </source>
</evidence>
<protein>
    <recommendedName>
        <fullName evidence="5">Core-binding (CB) domain-containing protein</fullName>
    </recommendedName>
</protein>
<dbReference type="Gene3D" id="1.10.150.130">
    <property type="match status" value="1"/>
</dbReference>
<dbReference type="Pfam" id="PF14659">
    <property type="entry name" value="Phage_int_SAM_3"/>
    <property type="match status" value="1"/>
</dbReference>
<dbReference type="PANTHER" id="PTHR30629:SF2">
    <property type="entry name" value="PROPHAGE INTEGRASE INTS-RELATED"/>
    <property type="match status" value="1"/>
</dbReference>
<dbReference type="GO" id="GO:0015074">
    <property type="term" value="P:DNA integration"/>
    <property type="evidence" value="ECO:0007669"/>
    <property type="project" value="UniProtKB-KW"/>
</dbReference>
<dbReference type="PROSITE" id="PS51900">
    <property type="entry name" value="CB"/>
    <property type="match status" value="1"/>
</dbReference>
<reference evidence="7" key="1">
    <citation type="submission" date="2018-02" db="EMBL/GenBank/DDBJ databases">
        <authorList>
            <person name="Hausmann B."/>
        </authorList>
    </citation>
    <scope>NUCLEOTIDE SEQUENCE [LARGE SCALE GENOMIC DNA]</scope>
    <source>
        <strain evidence="7">Peat soil MAG SbF1</strain>
    </source>
</reference>
<gene>
    <name evidence="6" type="ORF">SBF1_2820008</name>
</gene>
<name>A0A2U3KUU7_9FIRM</name>
<organism evidence="6 7">
    <name type="scientific">Candidatus Desulfosporosinus infrequens</name>
    <dbReference type="NCBI Taxonomy" id="2043169"/>
    <lineage>
        <taxon>Bacteria</taxon>
        <taxon>Bacillati</taxon>
        <taxon>Bacillota</taxon>
        <taxon>Clostridia</taxon>
        <taxon>Eubacteriales</taxon>
        <taxon>Desulfitobacteriaceae</taxon>
        <taxon>Desulfosporosinus</taxon>
    </lineage>
</organism>
<accession>A0A2U3KUU7</accession>
<dbReference type="PANTHER" id="PTHR30629">
    <property type="entry name" value="PROPHAGE INTEGRASE"/>
    <property type="match status" value="1"/>
</dbReference>